<accession>A0ABU1IQT0</accession>
<evidence type="ECO:0000256" key="1">
    <source>
        <dbReference type="ARBA" id="ARBA00022723"/>
    </source>
</evidence>
<evidence type="ECO:0000313" key="5">
    <source>
        <dbReference type="EMBL" id="MDR6226897.1"/>
    </source>
</evidence>
<dbReference type="PANTHER" id="PTHR10587:SF133">
    <property type="entry name" value="CHITIN DEACETYLASE 1-RELATED"/>
    <property type="match status" value="1"/>
</dbReference>
<feature type="domain" description="NodB homology" evidence="4">
    <location>
        <begin position="78"/>
        <end position="258"/>
    </location>
</feature>
<evidence type="ECO:0000259" key="4">
    <source>
        <dbReference type="PROSITE" id="PS51677"/>
    </source>
</evidence>
<keyword evidence="1" id="KW-0479">Metal-binding</keyword>
<dbReference type="InterPro" id="IPR050248">
    <property type="entry name" value="Polysacc_deacetylase_ArnD"/>
</dbReference>
<evidence type="ECO:0000313" key="6">
    <source>
        <dbReference type="Proteomes" id="UP001185012"/>
    </source>
</evidence>
<organism evidence="5 6">
    <name type="scientific">Desmospora profundinema</name>
    <dbReference type="NCBI Taxonomy" id="1571184"/>
    <lineage>
        <taxon>Bacteria</taxon>
        <taxon>Bacillati</taxon>
        <taxon>Bacillota</taxon>
        <taxon>Bacilli</taxon>
        <taxon>Bacillales</taxon>
        <taxon>Thermoactinomycetaceae</taxon>
        <taxon>Desmospora</taxon>
    </lineage>
</organism>
<dbReference type="PROSITE" id="PS51677">
    <property type="entry name" value="NODB"/>
    <property type="match status" value="1"/>
</dbReference>
<dbReference type="PANTHER" id="PTHR10587">
    <property type="entry name" value="GLYCOSYL TRANSFERASE-RELATED"/>
    <property type="match status" value="1"/>
</dbReference>
<protein>
    <submittedName>
        <fullName evidence="5">Peptidoglycan/xylan/chitin deacetylase (PgdA/CDA1 family)</fullName>
    </submittedName>
</protein>
<dbReference type="InterPro" id="IPR011330">
    <property type="entry name" value="Glyco_hydro/deAcase_b/a-brl"/>
</dbReference>
<dbReference type="SUPFAM" id="SSF88713">
    <property type="entry name" value="Glycoside hydrolase/deacetylase"/>
    <property type="match status" value="1"/>
</dbReference>
<proteinExistence type="predicted"/>
<dbReference type="RefSeq" id="WP_309867415.1">
    <property type="nucleotide sequence ID" value="NZ_JAVDQG010000006.1"/>
</dbReference>
<dbReference type="InterPro" id="IPR002509">
    <property type="entry name" value="NODB_dom"/>
</dbReference>
<dbReference type="Pfam" id="PF01522">
    <property type="entry name" value="Polysacc_deac_1"/>
    <property type="match status" value="1"/>
</dbReference>
<keyword evidence="3" id="KW-0812">Transmembrane</keyword>
<keyword evidence="3" id="KW-0472">Membrane</keyword>
<name>A0ABU1IQT0_9BACL</name>
<dbReference type="EMBL" id="JAVDQG010000006">
    <property type="protein sequence ID" value="MDR6226897.1"/>
    <property type="molecule type" value="Genomic_DNA"/>
</dbReference>
<keyword evidence="3" id="KW-1133">Transmembrane helix</keyword>
<evidence type="ECO:0000256" key="3">
    <source>
        <dbReference type="SAM" id="Phobius"/>
    </source>
</evidence>
<dbReference type="Gene3D" id="3.20.20.370">
    <property type="entry name" value="Glycoside hydrolase/deacetylase"/>
    <property type="match status" value="1"/>
</dbReference>
<sequence>MSGVFRWGGTLLGVFALAFGFWMIFPFSSDTLVEGQKGGNEEAVEERDPPLAAQIATEQLKKKPQDQAELDPVSPIQKRVALTFDDGPDGQFTPEIMDILKREGAPATFFVVGQMVRGYPEMVKRMDEEGHVVANHTWSHSDLTRLSKKQIQKELIATNRAVEQVIGKKMRLMRPPYGAISGKEATVEQAGWELVMWDVDTWDWKQGKKPSEIRRSVREGVKPDSIVLLHSAGGDREATVRALPGIIRDLKRSGYHLVTVDEILGLDPYKLER</sequence>
<reference evidence="5 6" key="1">
    <citation type="submission" date="2023-07" db="EMBL/GenBank/DDBJ databases">
        <title>Genomic Encyclopedia of Type Strains, Phase IV (KMG-IV): sequencing the most valuable type-strain genomes for metagenomic binning, comparative biology and taxonomic classification.</title>
        <authorList>
            <person name="Goeker M."/>
        </authorList>
    </citation>
    <scope>NUCLEOTIDE SEQUENCE [LARGE SCALE GENOMIC DNA]</scope>
    <source>
        <strain evidence="5 6">DSM 45903</strain>
    </source>
</reference>
<feature type="transmembrane region" description="Helical" evidence="3">
    <location>
        <begin position="7"/>
        <end position="25"/>
    </location>
</feature>
<dbReference type="Proteomes" id="UP001185012">
    <property type="component" value="Unassembled WGS sequence"/>
</dbReference>
<evidence type="ECO:0000256" key="2">
    <source>
        <dbReference type="ARBA" id="ARBA00022801"/>
    </source>
</evidence>
<comment type="caution">
    <text evidence="5">The sequence shown here is derived from an EMBL/GenBank/DDBJ whole genome shotgun (WGS) entry which is preliminary data.</text>
</comment>
<keyword evidence="2" id="KW-0378">Hydrolase</keyword>
<gene>
    <name evidence="5" type="ORF">JOE21_002907</name>
</gene>
<keyword evidence="6" id="KW-1185">Reference proteome</keyword>